<reference evidence="3 4" key="1">
    <citation type="submission" date="2020-07" db="EMBL/GenBank/DDBJ databases">
        <title>Trichoderma asperellum IC-1 whole genome shotgun sequence.</title>
        <authorList>
            <person name="Kanamasa S."/>
            <person name="Takahashi H."/>
        </authorList>
    </citation>
    <scope>NUCLEOTIDE SEQUENCE [LARGE SCALE GENOMIC DNA]</scope>
    <source>
        <strain evidence="3 4">IC-1</strain>
    </source>
</reference>
<gene>
    <name evidence="3" type="ORF">TASIC1_0007026200</name>
</gene>
<keyword evidence="2" id="KW-1133">Transmembrane helix</keyword>
<feature type="transmembrane region" description="Helical" evidence="2">
    <location>
        <begin position="151"/>
        <end position="171"/>
    </location>
</feature>
<feature type="compositionally biased region" description="Low complexity" evidence="1">
    <location>
        <begin position="14"/>
        <end position="35"/>
    </location>
</feature>
<evidence type="ECO:0000313" key="3">
    <source>
        <dbReference type="EMBL" id="GFP56770.1"/>
    </source>
</evidence>
<dbReference type="EMBL" id="BLZH01000007">
    <property type="protein sequence ID" value="GFP56770.1"/>
    <property type="molecule type" value="Genomic_DNA"/>
</dbReference>
<evidence type="ECO:0000256" key="1">
    <source>
        <dbReference type="SAM" id="MobiDB-lite"/>
    </source>
</evidence>
<dbReference type="Proteomes" id="UP000517252">
    <property type="component" value="Unassembled WGS sequence"/>
</dbReference>
<keyword evidence="2" id="KW-0472">Membrane</keyword>
<protein>
    <submittedName>
        <fullName evidence="3">Uncharacterized protein</fullName>
    </submittedName>
</protein>
<accession>A0A6V8QWN2</accession>
<comment type="caution">
    <text evidence="3">The sequence shown here is derived from an EMBL/GenBank/DDBJ whole genome shotgun (WGS) entry which is preliminary data.</text>
</comment>
<feature type="region of interest" description="Disordered" evidence="1">
    <location>
        <begin position="1"/>
        <end position="47"/>
    </location>
</feature>
<organism evidence="3 4">
    <name type="scientific">Trichoderma asperellum</name>
    <name type="common">Filamentous fungus</name>
    <dbReference type="NCBI Taxonomy" id="101201"/>
    <lineage>
        <taxon>Eukaryota</taxon>
        <taxon>Fungi</taxon>
        <taxon>Dikarya</taxon>
        <taxon>Ascomycota</taxon>
        <taxon>Pezizomycotina</taxon>
        <taxon>Sordariomycetes</taxon>
        <taxon>Hypocreomycetidae</taxon>
        <taxon>Hypocreales</taxon>
        <taxon>Hypocreaceae</taxon>
        <taxon>Trichoderma</taxon>
    </lineage>
</organism>
<sequence length="195" mass="22567">MSRKTDRKQRQKQQKQLSQSSRPPQPPQEQQQQEPQTPPWRRSPSFNKTLETIDEGQQTDFRPAILPQEPQEEHSSSKALNTIMTTLLLEFMIGFTLALATYWLMPEAARAMYLALQVFVAEMANLVMRLPLELMLLLHRLLTGRWSFLEYAPMMVPMSLLVGYFGTRYLLRQECVLFPPPLLRSLCSVFARAIG</sequence>
<proteinExistence type="predicted"/>
<dbReference type="OrthoDB" id="10435553at2759"/>
<evidence type="ECO:0000256" key="2">
    <source>
        <dbReference type="SAM" id="Phobius"/>
    </source>
</evidence>
<dbReference type="AlphaFoldDB" id="A0A6V8QWN2"/>
<evidence type="ECO:0000313" key="4">
    <source>
        <dbReference type="Proteomes" id="UP000517252"/>
    </source>
</evidence>
<feature type="transmembrane region" description="Helical" evidence="2">
    <location>
        <begin position="87"/>
        <end position="105"/>
    </location>
</feature>
<keyword evidence="2" id="KW-0812">Transmembrane</keyword>
<feature type="compositionally biased region" description="Basic residues" evidence="1">
    <location>
        <begin position="1"/>
        <end position="13"/>
    </location>
</feature>
<name>A0A6V8QWN2_TRIAP</name>